<dbReference type="Gene3D" id="3.40.605.10">
    <property type="entry name" value="Aldehyde Dehydrogenase, Chain A, domain 1"/>
    <property type="match status" value="1"/>
</dbReference>
<dbReference type="GO" id="GO:0016620">
    <property type="term" value="F:oxidoreductase activity, acting on the aldehyde or oxo group of donors, NAD or NADP as acceptor"/>
    <property type="evidence" value="ECO:0007669"/>
    <property type="project" value="InterPro"/>
</dbReference>
<dbReference type="RefSeq" id="WP_052554964.1">
    <property type="nucleotide sequence ID" value="NZ_JMCC02000088.1"/>
</dbReference>
<dbReference type="InterPro" id="IPR016161">
    <property type="entry name" value="Ald_DH/histidinol_DH"/>
</dbReference>
<sequence length="572" mass="62347">MNAVQAWSRPAPLEPTPIAAVDAAVADLRASADRWVATGIEARIKLLRQVMISLEAEADAWVASSCALKGIALGTNPEGQEWLSGYLAMPRSVRYFIHALEHGGAPPAVSQRRRSTGEGDQWIVRVFPQTLLDKALFTGWNIDLWLTPGALPEQGGIYRRKAAGETWPGKVALVMGAGNQIFLGPTDMLHKLFVDDEVVLLKMNPVNEVDGPHIERAFKPLIDAGFVRVLYGGIEVGKHLCEHPGVDSIHVTGSDATHDAIVWGSDPDERARRKATGERLNERPFTSELGCVSPYIVTPGPYSERELDYHARQLAAAVTQNAGHNCAAPQVLMIARDWALRDEFVTRVEQAIAASPPRISYYPGSEKRWREFIGKYPQHQIIGRKGEGVVPWTLVTDVPMNSGEWALTCEGFCGILNVVDVPTGEPTEFLELAVAFANAELWGNLSCSLIVHPKTRKAEPEAVERAIAGLRYGTVAVNGWAGAGCALMVSGWGGFPGNTQADVQSGIGMSHNNLLWEPLEKTVMDLPFRIQPKPPWFVDHRNLPAMGRALVMMEFKPGLGRLLPVLGGALKG</sequence>
<evidence type="ECO:0000313" key="4">
    <source>
        <dbReference type="Proteomes" id="UP000031599"/>
    </source>
</evidence>
<gene>
    <name evidence="3" type="ORF">DB30_07536</name>
</gene>
<comment type="caution">
    <text evidence="3">The sequence shown here is derived from an EMBL/GenBank/DDBJ whole genome shotgun (WGS) entry which is preliminary data.</text>
</comment>
<reference evidence="3 4" key="1">
    <citation type="submission" date="2014-12" db="EMBL/GenBank/DDBJ databases">
        <title>Genome assembly of Enhygromyxa salina DSM 15201.</title>
        <authorList>
            <person name="Sharma G."/>
            <person name="Subramanian S."/>
        </authorList>
    </citation>
    <scope>NUCLEOTIDE SEQUENCE [LARGE SCALE GENOMIC DNA]</scope>
    <source>
        <strain evidence="3 4">DSM 15201</strain>
    </source>
</reference>
<dbReference type="InterPro" id="IPR015590">
    <property type="entry name" value="Aldehyde_DH_dom"/>
</dbReference>
<dbReference type="InterPro" id="IPR016163">
    <property type="entry name" value="Ald_DH_C"/>
</dbReference>
<accession>A0A0C1ZRX7</accession>
<evidence type="ECO:0000259" key="2">
    <source>
        <dbReference type="Pfam" id="PF00171"/>
    </source>
</evidence>
<dbReference type="PANTHER" id="PTHR11699">
    <property type="entry name" value="ALDEHYDE DEHYDROGENASE-RELATED"/>
    <property type="match status" value="1"/>
</dbReference>
<proteinExistence type="predicted"/>
<keyword evidence="1" id="KW-0560">Oxidoreductase</keyword>
<organism evidence="3 4">
    <name type="scientific">Enhygromyxa salina</name>
    <dbReference type="NCBI Taxonomy" id="215803"/>
    <lineage>
        <taxon>Bacteria</taxon>
        <taxon>Pseudomonadati</taxon>
        <taxon>Myxococcota</taxon>
        <taxon>Polyangia</taxon>
        <taxon>Nannocystales</taxon>
        <taxon>Nannocystaceae</taxon>
        <taxon>Enhygromyxa</taxon>
    </lineage>
</organism>
<dbReference type="AlphaFoldDB" id="A0A0C1ZRX7"/>
<dbReference type="SUPFAM" id="SSF53720">
    <property type="entry name" value="ALDH-like"/>
    <property type="match status" value="1"/>
</dbReference>
<dbReference type="InterPro" id="IPR016162">
    <property type="entry name" value="Ald_DH_N"/>
</dbReference>
<dbReference type="Gene3D" id="3.40.309.10">
    <property type="entry name" value="Aldehyde Dehydrogenase, Chain A, domain 2"/>
    <property type="match status" value="1"/>
</dbReference>
<evidence type="ECO:0000313" key="3">
    <source>
        <dbReference type="EMBL" id="KIG13823.1"/>
    </source>
</evidence>
<dbReference type="EMBL" id="JMCC02000088">
    <property type="protein sequence ID" value="KIG13823.1"/>
    <property type="molecule type" value="Genomic_DNA"/>
</dbReference>
<dbReference type="Proteomes" id="UP000031599">
    <property type="component" value="Unassembled WGS sequence"/>
</dbReference>
<protein>
    <submittedName>
        <fullName evidence="3">Aldehyde dehydrogenase</fullName>
    </submittedName>
</protein>
<feature type="domain" description="Aldehyde dehydrogenase" evidence="2">
    <location>
        <begin position="221"/>
        <end position="353"/>
    </location>
</feature>
<dbReference type="Pfam" id="PF00171">
    <property type="entry name" value="Aldedh"/>
    <property type="match status" value="1"/>
</dbReference>
<evidence type="ECO:0000256" key="1">
    <source>
        <dbReference type="ARBA" id="ARBA00023002"/>
    </source>
</evidence>
<name>A0A0C1ZRX7_9BACT</name>